<comment type="caution">
    <text evidence="1">The sequence shown here is derived from an EMBL/GenBank/DDBJ whole genome shotgun (WGS) entry which is preliminary data.</text>
</comment>
<organism evidence="1 2">
    <name type="scientific">[Candida] railenensis</name>
    <dbReference type="NCBI Taxonomy" id="45579"/>
    <lineage>
        <taxon>Eukaryota</taxon>
        <taxon>Fungi</taxon>
        <taxon>Dikarya</taxon>
        <taxon>Ascomycota</taxon>
        <taxon>Saccharomycotina</taxon>
        <taxon>Pichiomycetes</taxon>
        <taxon>Debaryomycetaceae</taxon>
        <taxon>Kurtzmaniella</taxon>
    </lineage>
</organism>
<gene>
    <name evidence="1" type="ORF">CLIB1423_27S00210</name>
</gene>
<dbReference type="EMBL" id="CAKXYY010000027">
    <property type="protein sequence ID" value="CAH2355467.1"/>
    <property type="molecule type" value="Genomic_DNA"/>
</dbReference>
<accession>A0A9P0QV94</accession>
<protein>
    <submittedName>
        <fullName evidence="1">Uncharacterized protein</fullName>
    </submittedName>
</protein>
<dbReference type="Proteomes" id="UP000837801">
    <property type="component" value="Unassembled WGS sequence"/>
</dbReference>
<keyword evidence="2" id="KW-1185">Reference proteome</keyword>
<evidence type="ECO:0000313" key="1">
    <source>
        <dbReference type="EMBL" id="CAH2355467.1"/>
    </source>
</evidence>
<evidence type="ECO:0000313" key="2">
    <source>
        <dbReference type="Proteomes" id="UP000837801"/>
    </source>
</evidence>
<proteinExistence type="predicted"/>
<name>A0A9P0QV94_9ASCO</name>
<sequence>METFISIHIGGPLGAPASNTCIFCMPFPLPTVQSTFRSALFLFFPHFATVYARAPHPSVRAWLARAPIRCYLENRRFILSRGSMSLPREQTSYIDISYTVEKEKRLIHTTYSLPQRLIRLRYSSC</sequence>
<reference evidence="1" key="1">
    <citation type="submission" date="2022-03" db="EMBL/GenBank/DDBJ databases">
        <authorList>
            <person name="Legras J.-L."/>
            <person name="Devillers H."/>
            <person name="Grondin C."/>
        </authorList>
    </citation>
    <scope>NUCLEOTIDE SEQUENCE</scope>
    <source>
        <strain evidence="1">CLIB 1423</strain>
    </source>
</reference>
<dbReference type="AlphaFoldDB" id="A0A9P0QV94"/>